<reference evidence="2 3" key="1">
    <citation type="submission" date="2018-09" db="EMBL/GenBank/DDBJ databases">
        <authorList>
            <person name="Peiro R."/>
            <person name="Begona"/>
            <person name="Cbmso G."/>
            <person name="Lopez M."/>
            <person name="Gonzalez S."/>
        </authorList>
    </citation>
    <scope>NUCLEOTIDE SEQUENCE [LARGE SCALE GENOMIC DNA]</scope>
</reference>
<organism evidence="2 3">
    <name type="scientific">Leishmania braziliensis MHOM/BR/75/M2904</name>
    <dbReference type="NCBI Taxonomy" id="420245"/>
    <lineage>
        <taxon>Eukaryota</taxon>
        <taxon>Discoba</taxon>
        <taxon>Euglenozoa</taxon>
        <taxon>Kinetoplastea</taxon>
        <taxon>Metakinetoplastina</taxon>
        <taxon>Trypanosomatida</taxon>
        <taxon>Trypanosomatidae</taxon>
        <taxon>Leishmaniinae</taxon>
        <taxon>Leishmania</taxon>
        <taxon>Leishmania braziliensis species complex</taxon>
    </lineage>
</organism>
<accession>A0A3P3ZDM5</accession>
<feature type="region of interest" description="Disordered" evidence="1">
    <location>
        <begin position="196"/>
        <end position="285"/>
    </location>
</feature>
<gene>
    <name evidence="2" type="ORF">LBRM2904_31.1550</name>
</gene>
<feature type="compositionally biased region" description="Polar residues" evidence="1">
    <location>
        <begin position="267"/>
        <end position="285"/>
    </location>
</feature>
<protein>
    <submittedName>
        <fullName evidence="2">Hypothetical_protein</fullName>
    </submittedName>
</protein>
<evidence type="ECO:0000256" key="1">
    <source>
        <dbReference type="SAM" id="MobiDB-lite"/>
    </source>
</evidence>
<evidence type="ECO:0000313" key="2">
    <source>
        <dbReference type="EMBL" id="SYZ68346.1"/>
    </source>
</evidence>
<feature type="compositionally biased region" description="Polar residues" evidence="1">
    <location>
        <begin position="242"/>
        <end position="259"/>
    </location>
</feature>
<dbReference type="Proteomes" id="UP000319462">
    <property type="component" value="Chromosome 31"/>
</dbReference>
<dbReference type="AlphaFoldDB" id="A0A3P3ZDM5"/>
<evidence type="ECO:0000313" key="3">
    <source>
        <dbReference type="Proteomes" id="UP000319462"/>
    </source>
</evidence>
<dbReference type="EMBL" id="LS997630">
    <property type="protein sequence ID" value="SYZ68346.1"/>
    <property type="molecule type" value="Genomic_DNA"/>
</dbReference>
<sequence>MLRSSDLVQPPSCIGAALPSRQRRSNIVTVTIASSIANDPPRGFLHTSRVNVGSTESTSGPKSLLGFGCTKTEMWVGHATPPALCNTTNTSPNTTGASTTSTIIIPVCYEDSPQSDVNLSATRWSGCLPTPATSVCTSEEVLHSLSLSAATAFVAGSVPEMVLRLCSSGDAATPPLACCSRSECSEGDSLLANSFEGANETQSPSEDTPGPLSTPRQVSGATGTPAGLWSPSLCRENAEGGTVSSGAPITPLRETTSTAAAAKLPIKTSQARQQYQLTQKMKSKP</sequence>
<proteinExistence type="predicted"/>
<name>A0A3P3ZDM5_LEIBR</name>